<evidence type="ECO:0000256" key="2">
    <source>
        <dbReference type="ARBA" id="ARBA00022723"/>
    </source>
</evidence>
<feature type="domain" description="Lipoxygenase" evidence="6">
    <location>
        <begin position="41"/>
        <end position="611"/>
    </location>
</feature>
<dbReference type="Proteomes" id="UP001152607">
    <property type="component" value="Unassembled WGS sequence"/>
</dbReference>
<dbReference type="SUPFAM" id="SSF48484">
    <property type="entry name" value="Lipoxigenase"/>
    <property type="match status" value="1"/>
</dbReference>
<reference evidence="7" key="1">
    <citation type="submission" date="2023-01" db="EMBL/GenBank/DDBJ databases">
        <authorList>
            <person name="Van Ghelder C."/>
            <person name="Rancurel C."/>
        </authorList>
    </citation>
    <scope>NUCLEOTIDE SEQUENCE</scope>
    <source>
        <strain evidence="7">CNCM I-4278</strain>
    </source>
</reference>
<dbReference type="GO" id="GO:0034440">
    <property type="term" value="P:lipid oxidation"/>
    <property type="evidence" value="ECO:0007669"/>
    <property type="project" value="InterPro"/>
</dbReference>
<name>A0A9W4XKU9_9PLEO</name>
<organism evidence="7 8">
    <name type="scientific">Periconia digitata</name>
    <dbReference type="NCBI Taxonomy" id="1303443"/>
    <lineage>
        <taxon>Eukaryota</taxon>
        <taxon>Fungi</taxon>
        <taxon>Dikarya</taxon>
        <taxon>Ascomycota</taxon>
        <taxon>Pezizomycotina</taxon>
        <taxon>Dothideomycetes</taxon>
        <taxon>Pleosporomycetidae</taxon>
        <taxon>Pleosporales</taxon>
        <taxon>Massarineae</taxon>
        <taxon>Periconiaceae</taxon>
        <taxon>Periconia</taxon>
    </lineage>
</organism>
<sequence length="611" mass="68585">MLSHLFVNGLTFALLSAICLSLPYDGTQQVLSDHKPSINLPTNDGFVLPVFDSKPVSRAEEIRSNRIGYQYGPPLLGNTSYFPTGPLGDAMVQRDKQMWFQDVQYVTEKVNGIEIPQAARALAEIGGIKTLSDYATLYDGQWKYSIPDGVSPGMLTNWTQDLLFSMERLSNNPYAVKRIHPEDQILPFEVEQSTAKKLTNMSLEELHRTGRLFVADHSIQAGYPTIPGRWTAACTAYFYIHPKSGDFLPLAIKTNVGRNLTYTPLDDENDWLIAKMSFEMNDLFHGQNLHLAATHDVAEPLHQAALRTMSSRHPVRGLLDRLMYQAYAVRPIGDEVLYNPGGFFDQSFALNNEAGRLFAGDMYPVYAGLFRSSQFRPDLVTRGLVNCTYGPQLKSMPFYETVEPMMTAIEDFVTVYVESYYPSDALLTHDLEVQDWMVEAHVGAHVLDFHPAPLTERAKLINILSHIAFLCGIGHHVLNAATLGEAAGILPLHPSAFQKPLPECKGCIDDLMPYLHNDTEALKQASLLVRFNRPLLEEWDGNLVNQWSGKQFLAATSDSVREAAAKFKRTMESISDHIRAQVFDDNGFGPQGMPFIWRSIDPRKIPYYLCV</sequence>
<dbReference type="InterPro" id="IPR000907">
    <property type="entry name" value="LipOase"/>
</dbReference>
<evidence type="ECO:0000256" key="4">
    <source>
        <dbReference type="ARBA" id="ARBA00023002"/>
    </source>
</evidence>
<dbReference type="EMBL" id="CAOQHR010000003">
    <property type="protein sequence ID" value="CAI6332244.1"/>
    <property type="molecule type" value="Genomic_DNA"/>
</dbReference>
<keyword evidence="8" id="KW-1185">Reference proteome</keyword>
<evidence type="ECO:0000259" key="6">
    <source>
        <dbReference type="PROSITE" id="PS51393"/>
    </source>
</evidence>
<feature type="signal peptide" evidence="5">
    <location>
        <begin position="1"/>
        <end position="21"/>
    </location>
</feature>
<dbReference type="InterPro" id="IPR036226">
    <property type="entry name" value="LipOase_C_sf"/>
</dbReference>
<keyword evidence="5" id="KW-0732">Signal</keyword>
<evidence type="ECO:0000313" key="7">
    <source>
        <dbReference type="EMBL" id="CAI6332244.1"/>
    </source>
</evidence>
<keyword evidence="4" id="KW-0560">Oxidoreductase</keyword>
<comment type="caution">
    <text evidence="7">The sequence shown here is derived from an EMBL/GenBank/DDBJ whole genome shotgun (WGS) entry which is preliminary data.</text>
</comment>
<dbReference type="Gene3D" id="3.10.450.60">
    <property type="match status" value="1"/>
</dbReference>
<evidence type="ECO:0000256" key="3">
    <source>
        <dbReference type="ARBA" id="ARBA00022964"/>
    </source>
</evidence>
<dbReference type="PROSITE" id="PS51393">
    <property type="entry name" value="LIPOXYGENASE_3"/>
    <property type="match status" value="1"/>
</dbReference>
<protein>
    <recommendedName>
        <fullName evidence="1">Manganese lipoxygenase</fullName>
    </recommendedName>
</protein>
<gene>
    <name evidence="7" type="ORF">PDIGIT_LOCUS5276</name>
</gene>
<keyword evidence="3" id="KW-0223">Dioxygenase</keyword>
<dbReference type="OrthoDB" id="407298at2759"/>
<dbReference type="AlphaFoldDB" id="A0A9W4XKU9"/>
<feature type="chain" id="PRO_5040977339" description="Manganese lipoxygenase" evidence="5">
    <location>
        <begin position="22"/>
        <end position="611"/>
    </location>
</feature>
<dbReference type="GO" id="GO:0046872">
    <property type="term" value="F:metal ion binding"/>
    <property type="evidence" value="ECO:0007669"/>
    <property type="project" value="UniProtKB-KW"/>
</dbReference>
<keyword evidence="2" id="KW-0479">Metal-binding</keyword>
<dbReference type="GO" id="GO:0043651">
    <property type="term" value="P:linoleic acid metabolic process"/>
    <property type="evidence" value="ECO:0007669"/>
    <property type="project" value="UniProtKB-ARBA"/>
</dbReference>
<evidence type="ECO:0000256" key="5">
    <source>
        <dbReference type="SAM" id="SignalP"/>
    </source>
</evidence>
<accession>A0A9W4XKU9</accession>
<evidence type="ECO:0000256" key="1">
    <source>
        <dbReference type="ARBA" id="ARBA00021175"/>
    </source>
</evidence>
<dbReference type="PANTHER" id="PTHR11771">
    <property type="entry name" value="LIPOXYGENASE"/>
    <property type="match status" value="1"/>
</dbReference>
<dbReference type="InterPro" id="IPR013819">
    <property type="entry name" value="LipOase_C"/>
</dbReference>
<dbReference type="GO" id="GO:0050584">
    <property type="term" value="F:linoleate 11-lipoxygenase activity"/>
    <property type="evidence" value="ECO:0007669"/>
    <property type="project" value="UniProtKB-ARBA"/>
</dbReference>
<dbReference type="Pfam" id="PF00305">
    <property type="entry name" value="Lipoxygenase"/>
    <property type="match status" value="1"/>
</dbReference>
<evidence type="ECO:0000313" key="8">
    <source>
        <dbReference type="Proteomes" id="UP001152607"/>
    </source>
</evidence>
<dbReference type="Gene3D" id="1.20.245.10">
    <property type="entry name" value="Lipoxygenase-1, Domain 5"/>
    <property type="match status" value="1"/>
</dbReference>
<proteinExistence type="predicted"/>